<sequence>MSSVNSRSTNSVHFPASSPIAVLLRHEPKKPPRAVSEIPLPRPPDDLVKPTLYENIPGNSSSLMCPAPPPPPRKMT</sequence>
<organism evidence="2 3">
    <name type="scientific">Molorchus minor</name>
    <dbReference type="NCBI Taxonomy" id="1323400"/>
    <lineage>
        <taxon>Eukaryota</taxon>
        <taxon>Metazoa</taxon>
        <taxon>Ecdysozoa</taxon>
        <taxon>Arthropoda</taxon>
        <taxon>Hexapoda</taxon>
        <taxon>Insecta</taxon>
        <taxon>Pterygota</taxon>
        <taxon>Neoptera</taxon>
        <taxon>Endopterygota</taxon>
        <taxon>Coleoptera</taxon>
        <taxon>Polyphaga</taxon>
        <taxon>Cucujiformia</taxon>
        <taxon>Chrysomeloidea</taxon>
        <taxon>Cerambycidae</taxon>
        <taxon>Lamiinae</taxon>
        <taxon>Monochamini</taxon>
        <taxon>Molorchus</taxon>
    </lineage>
</organism>
<comment type="caution">
    <text evidence="2">The sequence shown here is derived from an EMBL/GenBank/DDBJ whole genome shotgun (WGS) entry which is preliminary data.</text>
</comment>
<evidence type="ECO:0000313" key="3">
    <source>
        <dbReference type="Proteomes" id="UP001162164"/>
    </source>
</evidence>
<dbReference type="EMBL" id="JAPWTJ010000710">
    <property type="protein sequence ID" value="KAJ8976209.1"/>
    <property type="molecule type" value="Genomic_DNA"/>
</dbReference>
<accession>A0ABQ9JF47</accession>
<evidence type="ECO:0000256" key="1">
    <source>
        <dbReference type="SAM" id="MobiDB-lite"/>
    </source>
</evidence>
<feature type="compositionally biased region" description="Pro residues" evidence="1">
    <location>
        <begin position="66"/>
        <end position="76"/>
    </location>
</feature>
<feature type="compositionally biased region" description="Polar residues" evidence="1">
    <location>
        <begin position="1"/>
        <end position="12"/>
    </location>
</feature>
<dbReference type="Proteomes" id="UP001162164">
    <property type="component" value="Unassembled WGS sequence"/>
</dbReference>
<keyword evidence="3" id="KW-1185">Reference proteome</keyword>
<reference evidence="2" key="1">
    <citation type="journal article" date="2023" name="Insect Mol. Biol.">
        <title>Genome sequencing provides insights into the evolution of gene families encoding plant cell wall-degrading enzymes in longhorned beetles.</title>
        <authorList>
            <person name="Shin N.R."/>
            <person name="Okamura Y."/>
            <person name="Kirsch R."/>
            <person name="Pauchet Y."/>
        </authorList>
    </citation>
    <scope>NUCLEOTIDE SEQUENCE</scope>
    <source>
        <strain evidence="2">MMC_N1</strain>
    </source>
</reference>
<name>A0ABQ9JF47_9CUCU</name>
<proteinExistence type="predicted"/>
<gene>
    <name evidence="2" type="ORF">NQ317_008090</name>
</gene>
<feature type="region of interest" description="Disordered" evidence="1">
    <location>
        <begin position="1"/>
        <end position="20"/>
    </location>
</feature>
<feature type="region of interest" description="Disordered" evidence="1">
    <location>
        <begin position="28"/>
        <end position="76"/>
    </location>
</feature>
<evidence type="ECO:0000313" key="2">
    <source>
        <dbReference type="EMBL" id="KAJ8976209.1"/>
    </source>
</evidence>
<protein>
    <submittedName>
        <fullName evidence="2">Uncharacterized protein</fullName>
    </submittedName>
</protein>